<gene>
    <name evidence="1" type="ORF">GNZ18_32855</name>
</gene>
<evidence type="ECO:0000313" key="1">
    <source>
        <dbReference type="EMBL" id="MUN41350.1"/>
    </source>
</evidence>
<sequence length="296" mass="30883">MGERLILHLPETVTTRFLVATDARTVPGPDYLADAVGGGGGLSRVAATLVGTPALTIEHTPPGTCRDRLRTLGGAPDRLAELIGAARHLAVTTVADPAGQPRHAQATRLLARTLAAATGGVAADLDSSRLLPVDEGPPTEPDRFVPGRDWVSVFIASSEGGPSLRVETAGLHRFGLPEVMAGPVPYASMLTAANLVRGLAWQLLAEHTGWASGAAPGRIRHTAAERVVRADDVMRFWGTRSSGGGALPLTLDWTTSTCPGCERALKVLPPGADPPTWWAETAAEAMPKLVHAVPDP</sequence>
<dbReference type="EMBL" id="WOFH01000014">
    <property type="protein sequence ID" value="MUN41350.1"/>
    <property type="molecule type" value="Genomic_DNA"/>
</dbReference>
<accession>A0A7K1LA98</accession>
<evidence type="ECO:0000313" key="2">
    <source>
        <dbReference type="Proteomes" id="UP000432015"/>
    </source>
</evidence>
<dbReference type="RefSeq" id="WP_156220528.1">
    <property type="nucleotide sequence ID" value="NZ_WOFH01000014.1"/>
</dbReference>
<reference evidence="1 2" key="1">
    <citation type="submission" date="2019-11" db="EMBL/GenBank/DDBJ databases">
        <authorList>
            <person name="Cao P."/>
        </authorList>
    </citation>
    <scope>NUCLEOTIDE SEQUENCE [LARGE SCALE GENOMIC DNA]</scope>
    <source>
        <strain evidence="1 2">NEAU-AAG5</strain>
    </source>
</reference>
<name>A0A7K1LA98_9ACTN</name>
<comment type="caution">
    <text evidence="1">The sequence shown here is derived from an EMBL/GenBank/DDBJ whole genome shotgun (WGS) entry which is preliminary data.</text>
</comment>
<keyword evidence="2" id="KW-1185">Reference proteome</keyword>
<organism evidence="1 2">
    <name type="scientific">Actinomadura litoris</name>
    <dbReference type="NCBI Taxonomy" id="2678616"/>
    <lineage>
        <taxon>Bacteria</taxon>
        <taxon>Bacillati</taxon>
        <taxon>Actinomycetota</taxon>
        <taxon>Actinomycetes</taxon>
        <taxon>Streptosporangiales</taxon>
        <taxon>Thermomonosporaceae</taxon>
        <taxon>Actinomadura</taxon>
    </lineage>
</organism>
<dbReference type="AlphaFoldDB" id="A0A7K1LA98"/>
<protein>
    <submittedName>
        <fullName evidence="1">Uncharacterized protein</fullName>
    </submittedName>
</protein>
<dbReference type="Proteomes" id="UP000432015">
    <property type="component" value="Unassembled WGS sequence"/>
</dbReference>
<proteinExistence type="predicted"/>